<dbReference type="RefSeq" id="WP_049583269.1">
    <property type="nucleotide sequence ID" value="NZ_CAWQXX010000025.1"/>
</dbReference>
<sequence length="157" mass="18390">MTINVEDLINSLGKTYQKIFDEGLIPYKSKPRGDSGDDYVSLDMQKEGVFLAFDRASKKLTHVTLTLIDEERPRYVYPNQLPPPLINSMTREWIKEHLGPAIKSFPPCKVFNRQYGWKDLYLYNVPESEESIYIQLSYDLFEQVETITFLRAENVTW</sequence>
<reference evidence="2" key="1">
    <citation type="submission" date="2016-10" db="EMBL/GenBank/DDBJ databases">
        <authorList>
            <person name="Varghese N."/>
            <person name="Submissions S."/>
        </authorList>
    </citation>
    <scope>NUCLEOTIDE SEQUENCE [LARGE SCALE GENOMIC DNA]</scope>
    <source>
        <strain evidence="2">ATCC 29999</strain>
    </source>
</reference>
<dbReference type="InterPro" id="IPR045657">
    <property type="entry name" value="DUF6392"/>
</dbReference>
<gene>
    <name evidence="1" type="ORF">SAMN02982990_01834</name>
</gene>
<dbReference type="AlphaFoldDB" id="A0A1G5QJX4"/>
<organism evidence="1 2">
    <name type="scientific">Photorhabdus luminescens</name>
    <name type="common">Xenorhabdus luminescens</name>
    <dbReference type="NCBI Taxonomy" id="29488"/>
    <lineage>
        <taxon>Bacteria</taxon>
        <taxon>Pseudomonadati</taxon>
        <taxon>Pseudomonadota</taxon>
        <taxon>Gammaproteobacteria</taxon>
        <taxon>Enterobacterales</taxon>
        <taxon>Morganellaceae</taxon>
        <taxon>Photorhabdus</taxon>
    </lineage>
</organism>
<evidence type="ECO:0000313" key="1">
    <source>
        <dbReference type="EMBL" id="SCZ62057.1"/>
    </source>
</evidence>
<name>A0A1G5QJX4_PHOLU</name>
<accession>A0A1G5QJX4</accession>
<dbReference type="Pfam" id="PF19929">
    <property type="entry name" value="DUF6392"/>
    <property type="match status" value="1"/>
</dbReference>
<evidence type="ECO:0000313" key="2">
    <source>
        <dbReference type="Proteomes" id="UP000183223"/>
    </source>
</evidence>
<proteinExistence type="predicted"/>
<dbReference type="STRING" id="29488.KS18_25070"/>
<dbReference type="OrthoDB" id="6462541at2"/>
<evidence type="ECO:0008006" key="3">
    <source>
        <dbReference type="Google" id="ProtNLM"/>
    </source>
</evidence>
<keyword evidence="2" id="KW-1185">Reference proteome</keyword>
<dbReference type="EMBL" id="FMWJ01000006">
    <property type="protein sequence ID" value="SCZ62057.1"/>
    <property type="molecule type" value="Genomic_DNA"/>
</dbReference>
<protein>
    <recommendedName>
        <fullName evidence="3">Pyocin immunity protein</fullName>
    </recommendedName>
</protein>
<dbReference type="Proteomes" id="UP000183223">
    <property type="component" value="Unassembled WGS sequence"/>
</dbReference>
<dbReference type="GeneID" id="45656285"/>